<accession>A0ABS9KRG3</accession>
<dbReference type="EMBL" id="JAKLTR010000006">
    <property type="protein sequence ID" value="MCG2614906.1"/>
    <property type="molecule type" value="Genomic_DNA"/>
</dbReference>
<sequence length="84" mass="9570">MANKTIIDGQVCIWLQCFGWASAKPASAFMTGDKVLYNFGSVYTITEIKELSACFLQFTEQCRDGKTYTRKAKKDRLFAFIKPK</sequence>
<gene>
    <name evidence="1" type="ORF">LZZ85_11460</name>
</gene>
<dbReference type="Proteomes" id="UP001165367">
    <property type="component" value="Unassembled WGS sequence"/>
</dbReference>
<organism evidence="1 2">
    <name type="scientific">Terrimonas ginsenosidimutans</name>
    <dbReference type="NCBI Taxonomy" id="2908004"/>
    <lineage>
        <taxon>Bacteria</taxon>
        <taxon>Pseudomonadati</taxon>
        <taxon>Bacteroidota</taxon>
        <taxon>Chitinophagia</taxon>
        <taxon>Chitinophagales</taxon>
        <taxon>Chitinophagaceae</taxon>
        <taxon>Terrimonas</taxon>
    </lineage>
</organism>
<keyword evidence="2" id="KW-1185">Reference proteome</keyword>
<evidence type="ECO:0000313" key="2">
    <source>
        <dbReference type="Proteomes" id="UP001165367"/>
    </source>
</evidence>
<reference evidence="1" key="1">
    <citation type="submission" date="2022-01" db="EMBL/GenBank/DDBJ databases">
        <authorList>
            <person name="Jo J.-H."/>
            <person name="Im W.-T."/>
        </authorList>
    </citation>
    <scope>NUCLEOTIDE SEQUENCE</scope>
    <source>
        <strain evidence="1">NA20</strain>
    </source>
</reference>
<evidence type="ECO:0000313" key="1">
    <source>
        <dbReference type="EMBL" id="MCG2614906.1"/>
    </source>
</evidence>
<comment type="caution">
    <text evidence="1">The sequence shown here is derived from an EMBL/GenBank/DDBJ whole genome shotgun (WGS) entry which is preliminary data.</text>
</comment>
<dbReference type="RefSeq" id="WP_237871758.1">
    <property type="nucleotide sequence ID" value="NZ_JAKLTR010000006.1"/>
</dbReference>
<protein>
    <submittedName>
        <fullName evidence="1">Uncharacterized protein</fullName>
    </submittedName>
</protein>
<name>A0ABS9KRG3_9BACT</name>
<proteinExistence type="predicted"/>